<accession>A0A1Q2HRS1</accession>
<evidence type="ECO:0000256" key="2">
    <source>
        <dbReference type="ARBA" id="ARBA00001959"/>
    </source>
</evidence>
<comment type="cofactor">
    <cofactor evidence="2">
        <name>Na(+)</name>
        <dbReference type="ChEBI" id="CHEBI:29101"/>
    </cofactor>
</comment>
<dbReference type="InterPro" id="IPR023232">
    <property type="entry name" value="Glyco_hydro_2_AS"/>
</dbReference>
<evidence type="ECO:0000256" key="6">
    <source>
        <dbReference type="ARBA" id="ARBA00022801"/>
    </source>
</evidence>
<evidence type="ECO:0000256" key="1">
    <source>
        <dbReference type="ARBA" id="ARBA00001412"/>
    </source>
</evidence>
<evidence type="ECO:0000256" key="8">
    <source>
        <dbReference type="ARBA" id="ARBA00032230"/>
    </source>
</evidence>
<keyword evidence="6 9" id="KW-0378">Hydrolase</keyword>
<dbReference type="InterPro" id="IPR008979">
    <property type="entry name" value="Galactose-bd-like_sf"/>
</dbReference>
<dbReference type="InterPro" id="IPR014718">
    <property type="entry name" value="GH-type_carb-bd"/>
</dbReference>
<dbReference type="Gene3D" id="2.70.98.10">
    <property type="match status" value="1"/>
</dbReference>
<dbReference type="InterPro" id="IPR006104">
    <property type="entry name" value="Glyco_hydro_2_N"/>
</dbReference>
<dbReference type="PRINTS" id="PR00132">
    <property type="entry name" value="GLHYDRLASE2"/>
</dbReference>
<dbReference type="PANTHER" id="PTHR46323:SF2">
    <property type="entry name" value="BETA-GALACTOSIDASE"/>
    <property type="match status" value="1"/>
</dbReference>
<evidence type="ECO:0000313" key="13">
    <source>
        <dbReference type="Proteomes" id="UP000188273"/>
    </source>
</evidence>
<dbReference type="PROSITE" id="PS00719">
    <property type="entry name" value="GLYCOSYL_HYDROL_F2_1"/>
    <property type="match status" value="1"/>
</dbReference>
<dbReference type="Gene3D" id="2.60.40.10">
    <property type="entry name" value="Immunoglobulins"/>
    <property type="match status" value="2"/>
</dbReference>
<dbReference type="FunFam" id="2.60.40.10:FF:000680">
    <property type="entry name" value="Beta-galactosidase"/>
    <property type="match status" value="1"/>
</dbReference>
<dbReference type="Pfam" id="PF00703">
    <property type="entry name" value="Glyco_hydro_2"/>
    <property type="match status" value="1"/>
</dbReference>
<evidence type="ECO:0000259" key="11">
    <source>
        <dbReference type="SMART" id="SM01038"/>
    </source>
</evidence>
<protein>
    <recommendedName>
        <fullName evidence="5 9">Beta-galactosidase</fullName>
        <ecNumber evidence="4 9">3.2.1.23</ecNumber>
    </recommendedName>
    <alternativeName>
        <fullName evidence="8 9">Lactase</fullName>
    </alternativeName>
</protein>
<name>A0A1Q2HRS1_9BACT</name>
<dbReference type="FunFam" id="3.20.20.80:FF:000018">
    <property type="entry name" value="Beta-galactosidase"/>
    <property type="match status" value="1"/>
</dbReference>
<reference evidence="13" key="1">
    <citation type="submission" date="2017-02" db="EMBL/GenBank/DDBJ databases">
        <title>Comparative genomics and description of representatives of a novel lineage of planctomycetes thriving in anoxic sediments.</title>
        <authorList>
            <person name="Spring S."/>
            <person name="Bunk B."/>
            <person name="Sproer C."/>
            <person name="Klenk H.-P."/>
        </authorList>
    </citation>
    <scope>NUCLEOTIDE SEQUENCE [LARGE SCALE GENOMIC DNA]</scope>
    <source>
        <strain evidence="13">L21-RPul-D3</strain>
    </source>
</reference>
<dbReference type="PROSITE" id="PS00608">
    <property type="entry name" value="GLYCOSYL_HYDROL_F2_2"/>
    <property type="match status" value="1"/>
</dbReference>
<keyword evidence="10" id="KW-0732">Signal</keyword>
<evidence type="ECO:0000256" key="7">
    <source>
        <dbReference type="ARBA" id="ARBA00023295"/>
    </source>
</evidence>
<feature type="domain" description="Beta galactosidase small chain/" evidence="11">
    <location>
        <begin position="762"/>
        <end position="1041"/>
    </location>
</feature>
<dbReference type="GO" id="GO:0009341">
    <property type="term" value="C:beta-galactosidase complex"/>
    <property type="evidence" value="ECO:0007669"/>
    <property type="project" value="InterPro"/>
</dbReference>
<evidence type="ECO:0000313" key="12">
    <source>
        <dbReference type="EMBL" id="AQQ09946.1"/>
    </source>
</evidence>
<proteinExistence type="inferred from homology"/>
<dbReference type="EC" id="3.2.1.23" evidence="4 9"/>
<dbReference type="SUPFAM" id="SSF74650">
    <property type="entry name" value="Galactose mutarotase-like"/>
    <property type="match status" value="1"/>
</dbReference>
<dbReference type="InterPro" id="IPR011013">
    <property type="entry name" value="Gal_mutarotase_sf_dom"/>
</dbReference>
<evidence type="ECO:0000256" key="4">
    <source>
        <dbReference type="ARBA" id="ARBA00012756"/>
    </source>
</evidence>
<dbReference type="GO" id="GO:0030246">
    <property type="term" value="F:carbohydrate binding"/>
    <property type="evidence" value="ECO:0007669"/>
    <property type="project" value="InterPro"/>
</dbReference>
<dbReference type="Pfam" id="PF02929">
    <property type="entry name" value="Bgal_small_N"/>
    <property type="match status" value="1"/>
</dbReference>
<dbReference type="InterPro" id="IPR006101">
    <property type="entry name" value="Glyco_hydro_2"/>
</dbReference>
<evidence type="ECO:0000256" key="5">
    <source>
        <dbReference type="ARBA" id="ARBA00013303"/>
    </source>
</evidence>
<dbReference type="GO" id="GO:0005990">
    <property type="term" value="P:lactose catabolic process"/>
    <property type="evidence" value="ECO:0007669"/>
    <property type="project" value="TreeGrafter"/>
</dbReference>
<keyword evidence="13" id="KW-1185">Reference proteome</keyword>
<gene>
    <name evidence="12" type="primary">lacZ_11</name>
    <name evidence="12" type="ORF">L21SP3_01767</name>
</gene>
<dbReference type="InterPro" id="IPR032312">
    <property type="entry name" value="LacZ_4"/>
</dbReference>
<dbReference type="AlphaFoldDB" id="A0A1Q2HRS1"/>
<comment type="similarity">
    <text evidence="3 9">Belongs to the glycosyl hydrolase 2 family.</text>
</comment>
<dbReference type="Pfam" id="PF02836">
    <property type="entry name" value="Glyco_hydro_2_C"/>
    <property type="match status" value="1"/>
</dbReference>
<feature type="signal peptide" evidence="10">
    <location>
        <begin position="1"/>
        <end position="19"/>
    </location>
</feature>
<dbReference type="PANTHER" id="PTHR46323">
    <property type="entry name" value="BETA-GALACTOSIDASE"/>
    <property type="match status" value="1"/>
</dbReference>
<dbReference type="SUPFAM" id="SSF49785">
    <property type="entry name" value="Galactose-binding domain-like"/>
    <property type="match status" value="1"/>
</dbReference>
<evidence type="ECO:0000256" key="9">
    <source>
        <dbReference type="RuleBase" id="RU361154"/>
    </source>
</evidence>
<dbReference type="KEGG" id="pbu:L21SP3_01767"/>
<dbReference type="InterPro" id="IPR017853">
    <property type="entry name" value="GH"/>
</dbReference>
<keyword evidence="7 9" id="KW-0326">Glycosidase</keyword>
<dbReference type="Pfam" id="PF16353">
    <property type="entry name" value="LacZ_4"/>
    <property type="match status" value="1"/>
</dbReference>
<dbReference type="EMBL" id="CP019633">
    <property type="protein sequence ID" value="AQQ09946.1"/>
    <property type="molecule type" value="Genomic_DNA"/>
</dbReference>
<dbReference type="InterPro" id="IPR013783">
    <property type="entry name" value="Ig-like_fold"/>
</dbReference>
<dbReference type="InterPro" id="IPR023230">
    <property type="entry name" value="Glyco_hydro_2_CS"/>
</dbReference>
<dbReference type="STRING" id="1940790.L21SP3_01767"/>
<dbReference type="InterPro" id="IPR050347">
    <property type="entry name" value="Bact_Beta-galactosidase"/>
</dbReference>
<dbReference type="SUPFAM" id="SSF51445">
    <property type="entry name" value="(Trans)glycosidases"/>
    <property type="match status" value="1"/>
</dbReference>
<feature type="chain" id="PRO_5012185144" description="Beta-galactosidase" evidence="10">
    <location>
        <begin position="20"/>
        <end position="1071"/>
    </location>
</feature>
<dbReference type="InterPro" id="IPR036156">
    <property type="entry name" value="Beta-gal/glucu_dom_sf"/>
</dbReference>
<dbReference type="SMART" id="SM01038">
    <property type="entry name" value="Bgal_small_N"/>
    <property type="match status" value="1"/>
</dbReference>
<evidence type="ECO:0000256" key="10">
    <source>
        <dbReference type="SAM" id="SignalP"/>
    </source>
</evidence>
<evidence type="ECO:0000256" key="3">
    <source>
        <dbReference type="ARBA" id="ARBA00007401"/>
    </source>
</evidence>
<dbReference type="SUPFAM" id="SSF49303">
    <property type="entry name" value="beta-Galactosidase/glucuronidase domain"/>
    <property type="match status" value="2"/>
</dbReference>
<dbReference type="RefSeq" id="WP_077540733.1">
    <property type="nucleotide sequence ID" value="NZ_CP019633.1"/>
</dbReference>
<dbReference type="InterPro" id="IPR006103">
    <property type="entry name" value="Glyco_hydro_2_cat"/>
</dbReference>
<dbReference type="InterPro" id="IPR004199">
    <property type="entry name" value="B-gal_small/dom_5"/>
</dbReference>
<sequence length="1071" mass="122438" precursor="true">MRRFVISAFILSFCIAGFAAEDWQNQKVFSVNKEAPHSTMTPFKNRYEAMYMSPEKAVYTKSLNGLWRFKWSGNPSERPKEFYKLPYDASGWDFINVPSNWQLEGYGTPLYSNVTYPFKKNPPYVMGEPDKKYTNYENRNPVGSYRRTFTVPEGWQNRKIEVCFDGVDSAFYLWVNGEKIGYSQGSRTPAEFDITKHLQAGENVIAAEVYRYCDGSYLEDQDFWRLSGIFRDVTLYSVPLVHISDFWAKPELCEEYKDATLNVSVDVANELGRKAEKATVTPMLFDENGEMIWSASLTAENITKNGTYLSFTGELENPAKWSAETPNLYNLIIELEDENGKAVQAVRCNVGFREVEIKDGQLCVNGQPIYVKGVNRHEHDPHTGHYVSEESMIQDIKLMKQYNINTVRTSHYPTRPRWYELCDEYGLYVIDEANIESHGMHYGKDSLAKDPSWGPAHMDRIKSVVERDKNHPSIIIWSMGNEAGDGINFEKASAWIKQRDDSRPIHYEQAHQKPHTDIVCPMYSRIHQLKEYAENNDDRPLIMCEYAHAMGNSVGNLQDYWDTIESYDVLQGGSIWDWVDQGLYKETEDGEPFWAYGGDYGDYPNDQNFCCNGLVLPDRKPHPHVFEVKKVYQNIKVKEKDADKGIFTVHNKYFFRNLADFVNAGFTVTEDGKKIAGGEIELKDIPAQSSADIALPLKKIKMAPAKEYMVKISFTLKKDMSWADKGYEIAWDQFSLKSGSYRAQDPEQFPEIEMAETDKEIHFSSDKFKAVFSKQTGSLTEYIAGGMKVLQGALEPNFWRVPTDNDGGCNAGGSKMPERLGIWKDAGKNRELESITYAKLSETKFRVSADWNLPVKNIKLSARYFIYGSGDIIVDANLSRSNQNIPNIPRIGMQVKVKDCLENMTWYGRGPWETYWDRKTGMPIGIHTQNAAEPWHEYIRPQENGNKTDVRWAALTNKNGKGIMVLGMPELSVSAWRYSMQDLADASEEGHPYALPDRDFITLNIDYKQMGVGGDNSWGARTHPEYTMPGGNGYSYRFCIRPFKASKKFFSSEFDVNSFIKASQTLPEGSK</sequence>
<dbReference type="InterPro" id="IPR006102">
    <property type="entry name" value="Ig-like_GH2"/>
</dbReference>
<dbReference type="Proteomes" id="UP000188273">
    <property type="component" value="Chromosome"/>
</dbReference>
<comment type="catalytic activity">
    <reaction evidence="1 9">
        <text>Hydrolysis of terminal non-reducing beta-D-galactose residues in beta-D-galactosides.</text>
        <dbReference type="EC" id="3.2.1.23"/>
    </reaction>
</comment>
<organism evidence="12 13">
    <name type="scientific">Sedimentisphaera cyanobacteriorum</name>
    <dbReference type="NCBI Taxonomy" id="1940790"/>
    <lineage>
        <taxon>Bacteria</taxon>
        <taxon>Pseudomonadati</taxon>
        <taxon>Planctomycetota</taxon>
        <taxon>Phycisphaerae</taxon>
        <taxon>Sedimentisphaerales</taxon>
        <taxon>Sedimentisphaeraceae</taxon>
        <taxon>Sedimentisphaera</taxon>
    </lineage>
</organism>
<dbReference type="GO" id="GO:0004565">
    <property type="term" value="F:beta-galactosidase activity"/>
    <property type="evidence" value="ECO:0007669"/>
    <property type="project" value="UniProtKB-EC"/>
</dbReference>
<dbReference type="Gene3D" id="2.60.120.260">
    <property type="entry name" value="Galactose-binding domain-like"/>
    <property type="match status" value="1"/>
</dbReference>
<dbReference type="Pfam" id="PF02837">
    <property type="entry name" value="Glyco_hydro_2_N"/>
    <property type="match status" value="1"/>
</dbReference>
<dbReference type="Gene3D" id="3.20.20.80">
    <property type="entry name" value="Glycosidases"/>
    <property type="match status" value="1"/>
</dbReference>
<dbReference type="OrthoDB" id="9762066at2"/>